<dbReference type="Gene3D" id="1.25.40.10">
    <property type="entry name" value="Tetratricopeptide repeat domain"/>
    <property type="match status" value="2"/>
</dbReference>
<reference evidence="3 4" key="1">
    <citation type="journal article" date="2011" name="Science">
        <title>The Selaginella genome identifies genetic changes associated with the evolution of vascular plants.</title>
        <authorList>
            <person name="Banks J.A."/>
            <person name="Nishiyama T."/>
            <person name="Hasebe M."/>
            <person name="Bowman J.L."/>
            <person name="Gribskov M."/>
            <person name="dePamphilis C."/>
            <person name="Albert V.A."/>
            <person name="Aono N."/>
            <person name="Aoyama T."/>
            <person name="Ambrose B.A."/>
            <person name="Ashton N.W."/>
            <person name="Axtell M.J."/>
            <person name="Barker E."/>
            <person name="Barker M.S."/>
            <person name="Bennetzen J.L."/>
            <person name="Bonawitz N.D."/>
            <person name="Chapple C."/>
            <person name="Cheng C."/>
            <person name="Correa L.G."/>
            <person name="Dacre M."/>
            <person name="DeBarry J."/>
            <person name="Dreyer I."/>
            <person name="Elias M."/>
            <person name="Engstrom E.M."/>
            <person name="Estelle M."/>
            <person name="Feng L."/>
            <person name="Finet C."/>
            <person name="Floyd S.K."/>
            <person name="Frommer W.B."/>
            <person name="Fujita T."/>
            <person name="Gramzow L."/>
            <person name="Gutensohn M."/>
            <person name="Harholt J."/>
            <person name="Hattori M."/>
            <person name="Heyl A."/>
            <person name="Hirai T."/>
            <person name="Hiwatashi Y."/>
            <person name="Ishikawa M."/>
            <person name="Iwata M."/>
            <person name="Karol K.G."/>
            <person name="Koehler B."/>
            <person name="Kolukisaoglu U."/>
            <person name="Kubo M."/>
            <person name="Kurata T."/>
            <person name="Lalonde S."/>
            <person name="Li K."/>
            <person name="Li Y."/>
            <person name="Litt A."/>
            <person name="Lyons E."/>
            <person name="Manning G."/>
            <person name="Maruyama T."/>
            <person name="Michael T.P."/>
            <person name="Mikami K."/>
            <person name="Miyazaki S."/>
            <person name="Morinaga S."/>
            <person name="Murata T."/>
            <person name="Mueller-Roeber B."/>
            <person name="Nelson D.R."/>
            <person name="Obara M."/>
            <person name="Oguri Y."/>
            <person name="Olmstead R.G."/>
            <person name="Onodera N."/>
            <person name="Petersen B.L."/>
            <person name="Pils B."/>
            <person name="Prigge M."/>
            <person name="Rensing S.A."/>
            <person name="Riano-Pachon D.M."/>
            <person name="Roberts A.W."/>
            <person name="Sato Y."/>
            <person name="Scheller H.V."/>
            <person name="Schulz B."/>
            <person name="Schulz C."/>
            <person name="Shakirov E.V."/>
            <person name="Shibagaki N."/>
            <person name="Shinohara N."/>
            <person name="Shippen D.E."/>
            <person name="Soerensen I."/>
            <person name="Sotooka R."/>
            <person name="Sugimoto N."/>
            <person name="Sugita M."/>
            <person name="Sumikawa N."/>
            <person name="Tanurdzic M."/>
            <person name="Theissen G."/>
            <person name="Ulvskov P."/>
            <person name="Wakazuki S."/>
            <person name="Weng J.K."/>
            <person name="Willats W.W."/>
            <person name="Wipf D."/>
            <person name="Wolf P.G."/>
            <person name="Yang L."/>
            <person name="Zimmer A.D."/>
            <person name="Zhu Q."/>
            <person name="Mitros T."/>
            <person name="Hellsten U."/>
            <person name="Loque D."/>
            <person name="Otillar R."/>
            <person name="Salamov A."/>
            <person name="Schmutz J."/>
            <person name="Shapiro H."/>
            <person name="Lindquist E."/>
            <person name="Lucas S."/>
            <person name="Rokhsar D."/>
            <person name="Grigoriev I.V."/>
        </authorList>
    </citation>
    <scope>NUCLEOTIDE SEQUENCE [LARGE SCALE GENOMIC DNA]</scope>
</reference>
<evidence type="ECO:0000256" key="1">
    <source>
        <dbReference type="ARBA" id="ARBA00022737"/>
    </source>
</evidence>
<evidence type="ECO:0008006" key="5">
    <source>
        <dbReference type="Google" id="ProtNLM"/>
    </source>
</evidence>
<sequence length="288" mass="32429">MIGAYAQAWQMREARIIFKSMRERDIHSWSMIIVALISNNFEEEALHLCNQMPEYTISSMSSILQAFSSKGSIEEAQCVYDKMAIKNNVICSTAMLQAYSKAGNICQAKRVFDNIPWLDTISWSTMVASFAQNWELDATREAFHNMPERNLVAWNALMVAYSQAGSLEQAGKIFAWMPERDDVSWSTYIVAASSSFGNAIELLHAMVLLGFAPDRGTFLAVLGSPRSIEESRRQFLSMALDFGLQASIRHYCCILGALARSGRRDFAMELLESMPFWPDSVAKRSLLI</sequence>
<proteinExistence type="predicted"/>
<evidence type="ECO:0000313" key="3">
    <source>
        <dbReference type="EMBL" id="EFJ12031.1"/>
    </source>
</evidence>
<gene>
    <name evidence="3" type="ORF">SELMODRAFT_446777</name>
</gene>
<accession>D8SU93</accession>
<dbReference type="PROSITE" id="PS51375">
    <property type="entry name" value="PPR"/>
    <property type="match status" value="1"/>
</dbReference>
<dbReference type="InterPro" id="IPR046960">
    <property type="entry name" value="PPR_At4g14850-like_plant"/>
</dbReference>
<dbReference type="Pfam" id="PF01535">
    <property type="entry name" value="PPR"/>
    <property type="match status" value="6"/>
</dbReference>
<dbReference type="STRING" id="88036.D8SU93"/>
<organism evidence="4">
    <name type="scientific">Selaginella moellendorffii</name>
    <name type="common">Spikemoss</name>
    <dbReference type="NCBI Taxonomy" id="88036"/>
    <lineage>
        <taxon>Eukaryota</taxon>
        <taxon>Viridiplantae</taxon>
        <taxon>Streptophyta</taxon>
        <taxon>Embryophyta</taxon>
        <taxon>Tracheophyta</taxon>
        <taxon>Lycopodiopsida</taxon>
        <taxon>Selaginellales</taxon>
        <taxon>Selaginellaceae</taxon>
        <taxon>Selaginella</taxon>
    </lineage>
</organism>
<keyword evidence="1" id="KW-0677">Repeat</keyword>
<keyword evidence="4" id="KW-1185">Reference proteome</keyword>
<feature type="repeat" description="PPR" evidence="2">
    <location>
        <begin position="150"/>
        <end position="184"/>
    </location>
</feature>
<dbReference type="EMBL" id="GL377642">
    <property type="protein sequence ID" value="EFJ12031.1"/>
    <property type="molecule type" value="Genomic_DNA"/>
</dbReference>
<dbReference type="KEGG" id="smo:SELMODRAFT_446777"/>
<dbReference type="eggNOG" id="KOG4197">
    <property type="taxonomic scope" value="Eukaryota"/>
</dbReference>
<dbReference type="GO" id="GO:0003723">
    <property type="term" value="F:RNA binding"/>
    <property type="evidence" value="ECO:0007669"/>
    <property type="project" value="InterPro"/>
</dbReference>
<dbReference type="PANTHER" id="PTHR47926">
    <property type="entry name" value="PENTATRICOPEPTIDE REPEAT-CONTAINING PROTEIN"/>
    <property type="match status" value="1"/>
</dbReference>
<protein>
    <recommendedName>
        <fullName evidence="5">Pentacotripeptide-repeat region of PRORP domain-containing protein</fullName>
    </recommendedName>
</protein>
<dbReference type="HOGENOM" id="CLU_002706_0_0_1"/>
<dbReference type="GO" id="GO:0009451">
    <property type="term" value="P:RNA modification"/>
    <property type="evidence" value="ECO:0007669"/>
    <property type="project" value="InterPro"/>
</dbReference>
<dbReference type="InterPro" id="IPR002885">
    <property type="entry name" value="PPR_rpt"/>
</dbReference>
<dbReference type="InterPro" id="IPR011990">
    <property type="entry name" value="TPR-like_helical_dom_sf"/>
</dbReference>
<dbReference type="AlphaFoldDB" id="D8SU93"/>
<dbReference type="InParanoid" id="D8SU93"/>
<name>D8SU93_SELML</name>
<dbReference type="Gramene" id="EFJ12031">
    <property type="protein sequence ID" value="EFJ12031"/>
    <property type="gene ID" value="SELMODRAFT_446777"/>
</dbReference>
<evidence type="ECO:0000313" key="4">
    <source>
        <dbReference type="Proteomes" id="UP000001514"/>
    </source>
</evidence>
<dbReference type="PANTHER" id="PTHR47926:SF533">
    <property type="entry name" value="DYW DOMAIN-CONTAINING PROTEIN"/>
    <property type="match status" value="1"/>
</dbReference>
<dbReference type="Proteomes" id="UP000001514">
    <property type="component" value="Unassembled WGS sequence"/>
</dbReference>
<evidence type="ECO:0000256" key="2">
    <source>
        <dbReference type="PROSITE-ProRule" id="PRU00708"/>
    </source>
</evidence>